<dbReference type="RefSeq" id="WP_344698893.1">
    <property type="nucleotide sequence ID" value="NZ_BAABBM010000001.1"/>
</dbReference>
<dbReference type="EMBL" id="BAABBM010000001">
    <property type="protein sequence ID" value="GAA3895595.1"/>
    <property type="molecule type" value="Genomic_DNA"/>
</dbReference>
<dbReference type="SUPFAM" id="SSF50475">
    <property type="entry name" value="FMN-binding split barrel"/>
    <property type="match status" value="1"/>
</dbReference>
<dbReference type="Gene3D" id="2.30.110.10">
    <property type="entry name" value="Electron Transport, Fmn-binding Protein, Chain A"/>
    <property type="match status" value="1"/>
</dbReference>
<reference evidence="4" key="1">
    <citation type="journal article" date="2019" name="Int. J. Syst. Evol. Microbiol.">
        <title>The Global Catalogue of Microorganisms (GCM) 10K type strain sequencing project: providing services to taxonomists for standard genome sequencing and annotation.</title>
        <authorList>
            <consortium name="The Broad Institute Genomics Platform"/>
            <consortium name="The Broad Institute Genome Sequencing Center for Infectious Disease"/>
            <person name="Wu L."/>
            <person name="Ma J."/>
        </authorList>
    </citation>
    <scope>NUCLEOTIDE SEQUENCE [LARGE SCALE GENOMIC DNA]</scope>
    <source>
        <strain evidence="4">JCM 17543</strain>
    </source>
</reference>
<dbReference type="InterPro" id="IPR052019">
    <property type="entry name" value="F420H2_bilvrd_red/Heme_oxyg"/>
</dbReference>
<gene>
    <name evidence="3" type="ORF">GCM10022276_13340</name>
</gene>
<comment type="caution">
    <text evidence="3">The sequence shown here is derived from an EMBL/GenBank/DDBJ whole genome shotgun (WGS) entry which is preliminary data.</text>
</comment>
<accession>A0ABP7L9L7</accession>
<dbReference type="PANTHER" id="PTHR35176:SF6">
    <property type="entry name" value="HEME OXYGENASE HI_0854-RELATED"/>
    <property type="match status" value="1"/>
</dbReference>
<dbReference type="PANTHER" id="PTHR35176">
    <property type="entry name" value="HEME OXYGENASE HI_0854-RELATED"/>
    <property type="match status" value="1"/>
</dbReference>
<dbReference type="Pfam" id="PF01243">
    <property type="entry name" value="PNPOx_N"/>
    <property type="match status" value="1"/>
</dbReference>
<evidence type="ECO:0000313" key="3">
    <source>
        <dbReference type="EMBL" id="GAA3895595.1"/>
    </source>
</evidence>
<evidence type="ECO:0000256" key="1">
    <source>
        <dbReference type="ARBA" id="ARBA00023002"/>
    </source>
</evidence>
<feature type="domain" description="Pyridoxamine 5'-phosphate oxidase N-terminal" evidence="2">
    <location>
        <begin position="1"/>
        <end position="101"/>
    </location>
</feature>
<dbReference type="InterPro" id="IPR012349">
    <property type="entry name" value="Split_barrel_FMN-bd"/>
</dbReference>
<evidence type="ECO:0000259" key="2">
    <source>
        <dbReference type="Pfam" id="PF01243"/>
    </source>
</evidence>
<keyword evidence="1" id="KW-0560">Oxidoreductase</keyword>
<keyword evidence="4" id="KW-1185">Reference proteome</keyword>
<proteinExistence type="predicted"/>
<sequence length="166" mass="18204">MEEKAVTILDRNRLMGIATLRPDGWPQATMVSYANEGLLLYFIISRASQKYANIERDSRVAITVGSDVDDPAQIKALSIAANASEVRDPKQRERAIDLVLARRPSLAKLPRPDLKHSAVMRAYCSIVTVLDYSKGFGHADLLTVGPGGTEMTPARDDDWGFLATTS</sequence>
<organism evidence="3 4">
    <name type="scientific">Sphingomonas limnosediminicola</name>
    <dbReference type="NCBI Taxonomy" id="940133"/>
    <lineage>
        <taxon>Bacteria</taxon>
        <taxon>Pseudomonadati</taxon>
        <taxon>Pseudomonadota</taxon>
        <taxon>Alphaproteobacteria</taxon>
        <taxon>Sphingomonadales</taxon>
        <taxon>Sphingomonadaceae</taxon>
        <taxon>Sphingomonas</taxon>
    </lineage>
</organism>
<dbReference type="Proteomes" id="UP001500827">
    <property type="component" value="Unassembled WGS sequence"/>
</dbReference>
<evidence type="ECO:0000313" key="4">
    <source>
        <dbReference type="Proteomes" id="UP001500827"/>
    </source>
</evidence>
<protein>
    <submittedName>
        <fullName evidence="3">Pyridoxamine 5'-phosphate oxidase family protein</fullName>
    </submittedName>
</protein>
<dbReference type="InterPro" id="IPR011576">
    <property type="entry name" value="Pyridox_Oxase_N"/>
</dbReference>
<name>A0ABP7L9L7_9SPHN</name>